<name>A0A0F8WBN1_9ZZZZ</name>
<gene>
    <name evidence="1" type="ORF">LCGC14_3089210</name>
</gene>
<protein>
    <submittedName>
        <fullName evidence="1">Uncharacterized protein</fullName>
    </submittedName>
</protein>
<feature type="non-terminal residue" evidence="1">
    <location>
        <position position="1"/>
    </location>
</feature>
<dbReference type="AlphaFoldDB" id="A0A0F8WBN1"/>
<sequence length="347" mass="38259">ILNNDYSHKATAQFHFSKPKVGFQEDNLFCTRIIWSEERGINAIDSPGIRTFKEESRFDISDNQGEIKFAWDAISERGSNLYAFTDSGICLLMTDKRILSDANAKELAIIGSDAEDVILEQLWISKDVGMHDEMWRTAAGFDNSLFFANHNSVYGFKNDSWADIGRNKYHNTLRENILDGIAEGYEDAITGTYDRLNNEYWITFDRKREEEEASFEDFTFIIDTGVVLEVDIGGGLTIVLQDTIEVEDNSILTLTGTSTGTANPIVSLASFNPTYALTARDLVICAPNESAPLDIVFPSGSGSTLLLTLTPGLCACVTAILQDINGTFLSQGGGLADFTFPQGTDLS</sequence>
<reference evidence="1" key="1">
    <citation type="journal article" date="2015" name="Nature">
        <title>Complex archaea that bridge the gap between prokaryotes and eukaryotes.</title>
        <authorList>
            <person name="Spang A."/>
            <person name="Saw J.H."/>
            <person name="Jorgensen S.L."/>
            <person name="Zaremba-Niedzwiedzka K."/>
            <person name="Martijn J."/>
            <person name="Lind A.E."/>
            <person name="van Eijk R."/>
            <person name="Schleper C."/>
            <person name="Guy L."/>
            <person name="Ettema T.J."/>
        </authorList>
    </citation>
    <scope>NUCLEOTIDE SEQUENCE</scope>
</reference>
<evidence type="ECO:0000313" key="1">
    <source>
        <dbReference type="EMBL" id="KKK53993.1"/>
    </source>
</evidence>
<feature type="non-terminal residue" evidence="1">
    <location>
        <position position="347"/>
    </location>
</feature>
<comment type="caution">
    <text evidence="1">The sequence shown here is derived from an EMBL/GenBank/DDBJ whole genome shotgun (WGS) entry which is preliminary data.</text>
</comment>
<proteinExistence type="predicted"/>
<organism evidence="1">
    <name type="scientific">marine sediment metagenome</name>
    <dbReference type="NCBI Taxonomy" id="412755"/>
    <lineage>
        <taxon>unclassified sequences</taxon>
        <taxon>metagenomes</taxon>
        <taxon>ecological metagenomes</taxon>
    </lineage>
</organism>
<accession>A0A0F8WBN1</accession>
<dbReference type="EMBL" id="LAZR01066226">
    <property type="protein sequence ID" value="KKK53993.1"/>
    <property type="molecule type" value="Genomic_DNA"/>
</dbReference>